<dbReference type="AlphaFoldDB" id="A0A2K8KI53"/>
<dbReference type="EMBL" id="CP024899">
    <property type="protein sequence ID" value="ATX66508.1"/>
    <property type="molecule type" value="Genomic_DNA"/>
</dbReference>
<sequence length="87" mass="9359">MPETVSPYGEIQKFMHTSPHISSGGIMRNTLERFVARIQASPHKLAGFGLGLVLPLMLVAVFWAQADGGLGGPLVDPRPPAFIVFTD</sequence>
<evidence type="ECO:0000313" key="2">
    <source>
        <dbReference type="EMBL" id="ATX66508.1"/>
    </source>
</evidence>
<dbReference type="Proteomes" id="UP000228948">
    <property type="component" value="Chromosome"/>
</dbReference>
<protein>
    <submittedName>
        <fullName evidence="2">Uncharacterized protein</fullName>
    </submittedName>
</protein>
<reference evidence="2 3" key="1">
    <citation type="submission" date="2017-11" db="EMBL/GenBank/DDBJ databases">
        <title>Revised Sequence and Annotation of the Rhodobaca barguzinensis strain alga05 Genome.</title>
        <authorList>
            <person name="Kopejtka K."/>
            <person name="Tomasch J.M."/>
            <person name="Bunk B."/>
            <person name="Koblizek M."/>
        </authorList>
    </citation>
    <scope>NUCLEOTIDE SEQUENCE [LARGE SCALE GENOMIC DNA]</scope>
    <source>
        <strain evidence="3">alga05</strain>
    </source>
</reference>
<accession>A0A2K8KI53</accession>
<keyword evidence="1" id="KW-1133">Transmembrane helix</keyword>
<evidence type="ECO:0000313" key="3">
    <source>
        <dbReference type="Proteomes" id="UP000228948"/>
    </source>
</evidence>
<keyword evidence="3" id="KW-1185">Reference proteome</keyword>
<organism evidence="2 3">
    <name type="scientific">Roseinatronobacter bogoriensis subsp. barguzinensis</name>
    <dbReference type="NCBI Taxonomy" id="441209"/>
    <lineage>
        <taxon>Bacteria</taxon>
        <taxon>Pseudomonadati</taxon>
        <taxon>Pseudomonadota</taxon>
        <taxon>Alphaproteobacteria</taxon>
        <taxon>Rhodobacterales</taxon>
        <taxon>Paracoccaceae</taxon>
        <taxon>Roseinatronobacter</taxon>
    </lineage>
</organism>
<dbReference type="STRING" id="441209.GCA_001870665_02255"/>
<evidence type="ECO:0000256" key="1">
    <source>
        <dbReference type="SAM" id="Phobius"/>
    </source>
</evidence>
<name>A0A2K8KI53_9RHOB</name>
<keyword evidence="1" id="KW-0472">Membrane</keyword>
<keyword evidence="1" id="KW-0812">Transmembrane</keyword>
<feature type="transmembrane region" description="Helical" evidence="1">
    <location>
        <begin position="45"/>
        <end position="64"/>
    </location>
</feature>
<proteinExistence type="predicted"/>
<dbReference type="KEGG" id="rbg:BG454_12380"/>
<gene>
    <name evidence="2" type="ORF">BG454_12380</name>
</gene>